<sequence length="143" mass="15454">MARIRLFSHAASDTVNRLNEALTAAGHNSLKLRRDGRGTYRGRQGDFILNYGSSQLNETVMGQATVINAPTAITRASNKRTSFATMEQGNVRTVDYTTQRSVAEAWVREGALVYVRGQLQGHSGEGISLVHNSSINVGDAGGF</sequence>
<comment type="caution">
    <text evidence="1">The sequence shown here is derived from an EMBL/GenBank/DDBJ whole genome shotgun (WGS) entry which is preliminary data.</text>
</comment>
<dbReference type="EMBL" id="JANLCJ010000106">
    <property type="protein sequence ID" value="MCS5736672.1"/>
    <property type="molecule type" value="Genomic_DNA"/>
</dbReference>
<dbReference type="RefSeq" id="WP_259542738.1">
    <property type="nucleotide sequence ID" value="NZ_JANLCJ010000106.1"/>
</dbReference>
<gene>
    <name evidence="1" type="ORF">N1032_23360</name>
</gene>
<evidence type="ECO:0000313" key="2">
    <source>
        <dbReference type="Proteomes" id="UP001165586"/>
    </source>
</evidence>
<organism evidence="1 2">
    <name type="scientific">Herbiconiux daphne</name>
    <dbReference type="NCBI Taxonomy" id="2970914"/>
    <lineage>
        <taxon>Bacteria</taxon>
        <taxon>Bacillati</taxon>
        <taxon>Actinomycetota</taxon>
        <taxon>Actinomycetes</taxon>
        <taxon>Micrococcales</taxon>
        <taxon>Microbacteriaceae</taxon>
        <taxon>Herbiconiux</taxon>
    </lineage>
</organism>
<name>A0ABT2H9R1_9MICO</name>
<proteinExistence type="predicted"/>
<dbReference type="Proteomes" id="UP001165586">
    <property type="component" value="Unassembled WGS sequence"/>
</dbReference>
<keyword evidence="2" id="KW-1185">Reference proteome</keyword>
<reference evidence="1" key="1">
    <citation type="submission" date="2022-08" db="EMBL/GenBank/DDBJ databases">
        <authorList>
            <person name="Deng Y."/>
            <person name="Han X.-F."/>
            <person name="Zhang Y.-Q."/>
        </authorList>
    </citation>
    <scope>NUCLEOTIDE SEQUENCE</scope>
    <source>
        <strain evidence="1">CPCC 203386</strain>
    </source>
</reference>
<feature type="non-terminal residue" evidence="1">
    <location>
        <position position="143"/>
    </location>
</feature>
<evidence type="ECO:0000313" key="1">
    <source>
        <dbReference type="EMBL" id="MCS5736672.1"/>
    </source>
</evidence>
<accession>A0ABT2H9R1</accession>
<protein>
    <submittedName>
        <fullName evidence="1">Uncharacterized protein</fullName>
    </submittedName>
</protein>